<proteinExistence type="predicted"/>
<feature type="region of interest" description="Disordered" evidence="1">
    <location>
        <begin position="47"/>
        <end position="72"/>
    </location>
</feature>
<reference evidence="2 3" key="1">
    <citation type="submission" date="2018-09" db="EMBL/GenBank/DDBJ databases">
        <authorList>
            <person name="Zhu H."/>
        </authorList>
    </citation>
    <scope>NUCLEOTIDE SEQUENCE [LARGE SCALE GENOMIC DNA]</scope>
    <source>
        <strain evidence="2 3">K2S05-167</strain>
    </source>
</reference>
<evidence type="ECO:0000313" key="3">
    <source>
        <dbReference type="Proteomes" id="UP000286287"/>
    </source>
</evidence>
<protein>
    <submittedName>
        <fullName evidence="2">Uncharacterized protein</fullName>
    </submittedName>
</protein>
<accession>A0A418V5W3</accession>
<dbReference type="Proteomes" id="UP000286287">
    <property type="component" value="Unassembled WGS sequence"/>
</dbReference>
<name>A0A418V5W3_9DEIO</name>
<comment type="caution">
    <text evidence="2">The sequence shown here is derived from an EMBL/GenBank/DDBJ whole genome shotgun (WGS) entry which is preliminary data.</text>
</comment>
<evidence type="ECO:0000256" key="1">
    <source>
        <dbReference type="SAM" id="MobiDB-lite"/>
    </source>
</evidence>
<sequence>MNTIYRIARRGQEPQRADFPTLALVLDGLTKILGKPVSLLDVLEYVPGTPPLAPGGNSSAKDSDNEPPGGGG</sequence>
<dbReference type="EMBL" id="QYUJ01000014">
    <property type="protein sequence ID" value="RJF71496.1"/>
    <property type="molecule type" value="Genomic_DNA"/>
</dbReference>
<keyword evidence="3" id="KW-1185">Reference proteome</keyword>
<gene>
    <name evidence="2" type="ORF">D3875_07865</name>
</gene>
<dbReference type="AlphaFoldDB" id="A0A418V5W3"/>
<organism evidence="2 3">
    <name type="scientific">Deinococcus cavernae</name>
    <dbReference type="NCBI Taxonomy" id="2320857"/>
    <lineage>
        <taxon>Bacteria</taxon>
        <taxon>Thermotogati</taxon>
        <taxon>Deinococcota</taxon>
        <taxon>Deinococci</taxon>
        <taxon>Deinococcales</taxon>
        <taxon>Deinococcaceae</taxon>
        <taxon>Deinococcus</taxon>
    </lineage>
</organism>
<evidence type="ECO:0000313" key="2">
    <source>
        <dbReference type="EMBL" id="RJF71496.1"/>
    </source>
</evidence>